<dbReference type="NCBIfam" id="NF001095">
    <property type="entry name" value="PRK00124.1"/>
    <property type="match status" value="1"/>
</dbReference>
<evidence type="ECO:0000256" key="2">
    <source>
        <dbReference type="HAMAP-Rule" id="MF_00489"/>
    </source>
</evidence>
<evidence type="ECO:0000313" key="3">
    <source>
        <dbReference type="EMBL" id="STP29018.1"/>
    </source>
</evidence>
<comment type="similarity">
    <text evidence="1 2">Belongs to the UPF0178 family.</text>
</comment>
<evidence type="ECO:0000256" key="1">
    <source>
        <dbReference type="ARBA" id="ARBA00008522"/>
    </source>
</evidence>
<dbReference type="EMBL" id="UGIF01000002">
    <property type="protein sequence ID" value="STP29018.1"/>
    <property type="molecule type" value="Genomic_DNA"/>
</dbReference>
<name>A0A377KIJ9_9ENTE</name>
<dbReference type="Proteomes" id="UP000254070">
    <property type="component" value="Unassembled WGS sequence"/>
</dbReference>
<protein>
    <recommendedName>
        <fullName evidence="2">UPF0178 protein NCTC8129_01205</fullName>
    </recommendedName>
</protein>
<reference evidence="3 4" key="1">
    <citation type="submission" date="2018-06" db="EMBL/GenBank/DDBJ databases">
        <authorList>
            <consortium name="Pathogen Informatics"/>
            <person name="Doyle S."/>
        </authorList>
    </citation>
    <scope>NUCLEOTIDE SEQUENCE [LARGE SCALE GENOMIC DNA]</scope>
    <source>
        <strain evidence="3 4">NCTC8129</strain>
    </source>
</reference>
<organism evidence="3 4">
    <name type="scientific">Enterococcus durans</name>
    <dbReference type="NCBI Taxonomy" id="53345"/>
    <lineage>
        <taxon>Bacteria</taxon>
        <taxon>Bacillati</taxon>
        <taxon>Bacillota</taxon>
        <taxon>Bacilli</taxon>
        <taxon>Lactobacillales</taxon>
        <taxon>Enterococcaceae</taxon>
        <taxon>Enterococcus</taxon>
    </lineage>
</organism>
<dbReference type="AlphaFoldDB" id="A0A377KIJ9"/>
<dbReference type="PANTHER" id="PTHR35146:SF1">
    <property type="entry name" value="UPF0178 PROTEIN YAII"/>
    <property type="match status" value="1"/>
</dbReference>
<sequence>MRLFIDGDGSPVKEDVIDLASKKKLEVVIVTSVDHYTTKEYPSNVQLVYVDRGTDSADFKIVGLIHRGDFLVTQDYGLASLVLPKGVRVFHQSGKEFDESNIGSLLEQRYHSGKMRKAGLRTRGPKPFTKEDHAAFRLAFEQALAGNS</sequence>
<dbReference type="RefSeq" id="WP_115236071.1">
    <property type="nucleotide sequence ID" value="NZ_UGIF01000002.1"/>
</dbReference>
<evidence type="ECO:0000313" key="4">
    <source>
        <dbReference type="Proteomes" id="UP000254070"/>
    </source>
</evidence>
<dbReference type="InterPro" id="IPR003791">
    <property type="entry name" value="UPF0178"/>
</dbReference>
<accession>A0A377KIJ9</accession>
<gene>
    <name evidence="3" type="primary">yaiI</name>
    <name evidence="3" type="ORF">NCTC8129_01205</name>
</gene>
<dbReference type="Pfam" id="PF02639">
    <property type="entry name" value="DUF188"/>
    <property type="match status" value="1"/>
</dbReference>
<proteinExistence type="inferred from homology"/>
<dbReference type="HAMAP" id="MF_00489">
    <property type="entry name" value="UPF0178"/>
    <property type="match status" value="1"/>
</dbReference>
<dbReference type="PANTHER" id="PTHR35146">
    <property type="entry name" value="UPF0178 PROTEIN YAII"/>
    <property type="match status" value="1"/>
</dbReference>